<dbReference type="Pfam" id="PF20434">
    <property type="entry name" value="BD-FAE"/>
    <property type="match status" value="1"/>
</dbReference>
<dbReference type="InterPro" id="IPR050300">
    <property type="entry name" value="GDXG_lipolytic_enzyme"/>
</dbReference>
<reference evidence="3" key="1">
    <citation type="submission" date="2022-10" db="EMBL/GenBank/DDBJ databases">
        <authorList>
            <person name="Chen Y."/>
            <person name="Dougan E. K."/>
            <person name="Chan C."/>
            <person name="Rhodes N."/>
            <person name="Thang M."/>
        </authorList>
    </citation>
    <scope>NUCLEOTIDE SEQUENCE</scope>
</reference>
<dbReference type="EMBL" id="CAMXCT020001535">
    <property type="protein sequence ID" value="CAL1144348.1"/>
    <property type="molecule type" value="Genomic_DNA"/>
</dbReference>
<proteinExistence type="predicted"/>
<name>A0A9P1CHB2_9DINO</name>
<dbReference type="EMBL" id="CAMXCT010001535">
    <property type="protein sequence ID" value="CAI3990973.1"/>
    <property type="molecule type" value="Genomic_DNA"/>
</dbReference>
<dbReference type="SUPFAM" id="SSF53474">
    <property type="entry name" value="alpha/beta-Hydrolases"/>
    <property type="match status" value="1"/>
</dbReference>
<evidence type="ECO:0000313" key="3">
    <source>
        <dbReference type="EMBL" id="CAI3990973.1"/>
    </source>
</evidence>
<feature type="domain" description="BD-FAE-like" evidence="2">
    <location>
        <begin position="41"/>
        <end position="166"/>
    </location>
</feature>
<dbReference type="InterPro" id="IPR029058">
    <property type="entry name" value="AB_hydrolase_fold"/>
</dbReference>
<sequence>MPAAKCFVRPTYGTDAVQIFKDIRYGQAVNPYSGKQTELLLDLYSPGYDPRPARPAVVLLHGGYLTGGDKTGDSMPDLAITLAQRGYLVASINYRLAPVSAISFQLLHSHPDRAQHIVEMVQEDAKAAVRFMRMMAKEWRIDVNRIVIGGDSAGAIAALYYAYVSGAPEGNSGNAGYSSAIHSVLAISGTLRGQAFCGTIDRELRAHNCKIRSPPAPDVVSQISRGDVPMLLWHGEKDQILPIDNARALWERAKAVGVPSFVLAIHNGGHVPIYEGLDPTKPYLEKWLSFVAGSLNLTEAQCPFSQAGTLEVAAK</sequence>
<evidence type="ECO:0000259" key="2">
    <source>
        <dbReference type="Pfam" id="PF20434"/>
    </source>
</evidence>
<dbReference type="GO" id="GO:0016787">
    <property type="term" value="F:hydrolase activity"/>
    <property type="evidence" value="ECO:0007669"/>
    <property type="project" value="UniProtKB-KW"/>
</dbReference>
<evidence type="ECO:0000256" key="1">
    <source>
        <dbReference type="ARBA" id="ARBA00022801"/>
    </source>
</evidence>
<dbReference type="EMBL" id="CAMXCT030001535">
    <property type="protein sequence ID" value="CAL4778285.1"/>
    <property type="molecule type" value="Genomic_DNA"/>
</dbReference>
<dbReference type="AlphaFoldDB" id="A0A9P1CHB2"/>
<protein>
    <submittedName>
        <fullName evidence="5">Probable isoprenylcysteine alpha-carbonyl methylesterase ICMEL1 (Isoprenylcystein e methylesterase-like protein 1)</fullName>
    </submittedName>
</protein>
<evidence type="ECO:0000313" key="4">
    <source>
        <dbReference type="EMBL" id="CAL1144348.1"/>
    </source>
</evidence>
<evidence type="ECO:0000313" key="5">
    <source>
        <dbReference type="EMBL" id="CAL4778285.1"/>
    </source>
</evidence>
<organism evidence="3">
    <name type="scientific">Cladocopium goreaui</name>
    <dbReference type="NCBI Taxonomy" id="2562237"/>
    <lineage>
        <taxon>Eukaryota</taxon>
        <taxon>Sar</taxon>
        <taxon>Alveolata</taxon>
        <taxon>Dinophyceae</taxon>
        <taxon>Suessiales</taxon>
        <taxon>Symbiodiniaceae</taxon>
        <taxon>Cladocopium</taxon>
    </lineage>
</organism>
<dbReference type="Gene3D" id="3.40.50.1820">
    <property type="entry name" value="alpha/beta hydrolase"/>
    <property type="match status" value="1"/>
</dbReference>
<dbReference type="OrthoDB" id="19653at2759"/>
<reference evidence="4" key="2">
    <citation type="submission" date="2024-04" db="EMBL/GenBank/DDBJ databases">
        <authorList>
            <person name="Chen Y."/>
            <person name="Shah S."/>
            <person name="Dougan E. K."/>
            <person name="Thang M."/>
            <person name="Chan C."/>
        </authorList>
    </citation>
    <scope>NUCLEOTIDE SEQUENCE [LARGE SCALE GENOMIC DNA]</scope>
</reference>
<keyword evidence="1" id="KW-0378">Hydrolase</keyword>
<gene>
    <name evidence="3" type="ORF">C1SCF055_LOCUS17921</name>
</gene>
<dbReference type="InterPro" id="IPR049492">
    <property type="entry name" value="BD-FAE-like_dom"/>
</dbReference>
<keyword evidence="6" id="KW-1185">Reference proteome</keyword>
<evidence type="ECO:0000313" key="6">
    <source>
        <dbReference type="Proteomes" id="UP001152797"/>
    </source>
</evidence>
<dbReference type="Proteomes" id="UP001152797">
    <property type="component" value="Unassembled WGS sequence"/>
</dbReference>
<accession>A0A9P1CHB2</accession>
<comment type="caution">
    <text evidence="3">The sequence shown here is derived from an EMBL/GenBank/DDBJ whole genome shotgun (WGS) entry which is preliminary data.</text>
</comment>
<dbReference type="PANTHER" id="PTHR48081">
    <property type="entry name" value="AB HYDROLASE SUPERFAMILY PROTEIN C4A8.06C"/>
    <property type="match status" value="1"/>
</dbReference>